<dbReference type="OrthoDB" id="6887035at2"/>
<proteinExistence type="predicted"/>
<name>A0A5P1D8I6_9PSED</name>
<dbReference type="RefSeq" id="WP_153870801.1">
    <property type="nucleotide sequence ID" value="NZ_JAEKCT010000002.1"/>
</dbReference>
<reference evidence="2 3" key="1">
    <citation type="submission" date="2019-08" db="EMBL/GenBank/DDBJ databases">
        <title>Pseudomonas haemolytica sp. nov. isolated from raw milk and skim milk concentrate.</title>
        <authorList>
            <person name="Hofmann K."/>
            <person name="Huptas C."/>
            <person name="Doll E."/>
            <person name="Scherer S."/>
            <person name="Wenning M."/>
        </authorList>
    </citation>
    <scope>NUCLEOTIDE SEQUENCE [LARGE SCALE GENOMIC DNA]</scope>
    <source>
        <strain evidence="2 3">DSM 108987</strain>
    </source>
</reference>
<evidence type="ECO:0000313" key="3">
    <source>
        <dbReference type="Proteomes" id="UP000408764"/>
    </source>
</evidence>
<dbReference type="AlphaFoldDB" id="A0A5P1D8I6"/>
<evidence type="ECO:0000313" key="4">
    <source>
        <dbReference type="Proteomes" id="UP000620382"/>
    </source>
</evidence>
<evidence type="ECO:0000313" key="1">
    <source>
        <dbReference type="EMBL" id="MBK3458146.1"/>
    </source>
</evidence>
<comment type="caution">
    <text evidence="2">The sequence shown here is derived from an EMBL/GenBank/DDBJ whole genome shotgun (WGS) entry which is preliminary data.</text>
</comment>
<dbReference type="EMBL" id="VOIW01000002">
    <property type="protein sequence ID" value="MRJ36783.1"/>
    <property type="molecule type" value="Genomic_DNA"/>
</dbReference>
<evidence type="ECO:0000313" key="2">
    <source>
        <dbReference type="EMBL" id="MRJ36783.1"/>
    </source>
</evidence>
<dbReference type="Proteomes" id="UP000408764">
    <property type="component" value="Unassembled WGS sequence"/>
</dbReference>
<sequence length="218" mass="25397">MKTAYINQFGIRPWESIHPTGNVRFTTTTLINHNFNSVWESWCEIMGQLVGWPIKRAWCAATGAAFNSRTEEYLYKKTHINTLNSEDLFRKNKKSNTYSRIRNLPNNPRNIDNLALESSHDTLMVIEKTRSEIDKLWTNMTIFEKSITPEKISVFLESQPDTILCRFYDSETHAAAQFFYVTDDNDSTLLNLIEHNFNQQHESEIHNYINNTQLDGPA</sequence>
<accession>A0A5P1D8I6</accession>
<protein>
    <submittedName>
        <fullName evidence="2">Uncharacterized protein</fullName>
    </submittedName>
</protein>
<reference evidence="1 4" key="2">
    <citation type="submission" date="2021-01" db="EMBL/GenBank/DDBJ databases">
        <title>Antibiotic resistance and phylogeny of Pseudomonas spp. isolated over three decades from chicken meat in the Norwegian food chain.</title>
        <authorList>
            <person name="Moen B."/>
        </authorList>
    </citation>
    <scope>NUCLEOTIDE SEQUENCE [LARGE SCALE GENOMIC DNA]</scope>
    <source>
        <strain evidence="1 4">MF6766</strain>
    </source>
</reference>
<organism evidence="2 3">
    <name type="scientific">Pseudomonas haemolytica</name>
    <dbReference type="NCBI Taxonomy" id="2600065"/>
    <lineage>
        <taxon>Bacteria</taxon>
        <taxon>Pseudomonadati</taxon>
        <taxon>Pseudomonadota</taxon>
        <taxon>Gammaproteobacteria</taxon>
        <taxon>Pseudomonadales</taxon>
        <taxon>Pseudomonadaceae</taxon>
        <taxon>Pseudomonas</taxon>
    </lineage>
</organism>
<dbReference type="Proteomes" id="UP000620382">
    <property type="component" value="Unassembled WGS sequence"/>
</dbReference>
<dbReference type="EMBL" id="JAENSR010000001">
    <property type="protein sequence ID" value="MBK3458146.1"/>
    <property type="molecule type" value="Genomic_DNA"/>
</dbReference>
<gene>
    <name evidence="2" type="ORF">FRT59_07340</name>
    <name evidence="1" type="ORF">JJD71_03590</name>
</gene>
<keyword evidence="4" id="KW-1185">Reference proteome</keyword>